<feature type="transmembrane region" description="Helical" evidence="7">
    <location>
        <begin position="330"/>
        <end position="363"/>
    </location>
</feature>
<feature type="transmembrane region" description="Helical" evidence="7">
    <location>
        <begin position="21"/>
        <end position="44"/>
    </location>
</feature>
<feature type="domain" description="ABC3 transporter permease C-terminal" evidence="8">
    <location>
        <begin position="289"/>
        <end position="409"/>
    </location>
</feature>
<evidence type="ECO:0000256" key="7">
    <source>
        <dbReference type="SAM" id="Phobius"/>
    </source>
</evidence>
<gene>
    <name evidence="10" type="ORF">A3F54_04640</name>
</gene>
<dbReference type="GO" id="GO:0005886">
    <property type="term" value="C:plasma membrane"/>
    <property type="evidence" value="ECO:0007669"/>
    <property type="project" value="UniProtKB-SubCell"/>
</dbReference>
<evidence type="ECO:0000256" key="1">
    <source>
        <dbReference type="ARBA" id="ARBA00004651"/>
    </source>
</evidence>
<comment type="caution">
    <text evidence="10">The sequence shown here is derived from an EMBL/GenBank/DDBJ whole genome shotgun (WGS) entry which is preliminary data.</text>
</comment>
<dbReference type="EMBL" id="MHKD01000024">
    <property type="protein sequence ID" value="OGY82962.1"/>
    <property type="molecule type" value="Genomic_DNA"/>
</dbReference>
<evidence type="ECO:0000259" key="8">
    <source>
        <dbReference type="Pfam" id="PF02687"/>
    </source>
</evidence>
<evidence type="ECO:0000313" key="11">
    <source>
        <dbReference type="Proteomes" id="UP000176952"/>
    </source>
</evidence>
<proteinExistence type="inferred from homology"/>
<name>A0A1G2B1A3_9BACT</name>
<reference evidence="10 11" key="1">
    <citation type="journal article" date="2016" name="Nat. Commun.">
        <title>Thousands of microbial genomes shed light on interconnected biogeochemical processes in an aquifer system.</title>
        <authorList>
            <person name="Anantharaman K."/>
            <person name="Brown C.T."/>
            <person name="Hug L.A."/>
            <person name="Sharon I."/>
            <person name="Castelle C.J."/>
            <person name="Probst A.J."/>
            <person name="Thomas B.C."/>
            <person name="Singh A."/>
            <person name="Wilkins M.J."/>
            <person name="Karaoz U."/>
            <person name="Brodie E.L."/>
            <person name="Williams K.H."/>
            <person name="Hubbard S.S."/>
            <person name="Banfield J.F."/>
        </authorList>
    </citation>
    <scope>NUCLEOTIDE SEQUENCE [LARGE SCALE GENOMIC DNA]</scope>
</reference>
<comment type="subcellular location">
    <subcellularLocation>
        <location evidence="1">Cell membrane</location>
        <topology evidence="1">Multi-pass membrane protein</topology>
    </subcellularLocation>
</comment>
<organism evidence="10 11">
    <name type="scientific">Candidatus Kerfeldbacteria bacterium RIFCSPHIGHO2_12_FULL_48_17</name>
    <dbReference type="NCBI Taxonomy" id="1798542"/>
    <lineage>
        <taxon>Bacteria</taxon>
        <taxon>Candidatus Kerfeldiibacteriota</taxon>
    </lineage>
</organism>
<evidence type="ECO:0000256" key="6">
    <source>
        <dbReference type="ARBA" id="ARBA00038076"/>
    </source>
</evidence>
<dbReference type="Pfam" id="PF02687">
    <property type="entry name" value="FtsX"/>
    <property type="match status" value="1"/>
</dbReference>
<sequence length="416" mass="46017">MFLNYFLTAFRQILKNRGRSALTMLGIIIGITSVIFVMTSGQIAKRFLFSQLSEITKNVIDIYPSQDPTELKGEKGLTFTEADIQAMYDSDFLPEIVALSTPYSDGQITMQVRDKEYDEIRLIGDRPEGFAFDGAGLLDGRLYNTTDFYHSSRVVLINESFAQDVFARKRVAGEQLHINGTSFEVIGVVEDPAFSSGPDGFSFQEVYMPLSTLRKYFAPAQEADLVPSISVYFTAGTNVSSLQNRINSFLLRRHSMLHKEGEFIHIINRQQEIETFNSVLLGIQVFISAIAAISLLVGGIGIMNIMLVTVKERTKEIGLRKAIGAKKKDILMQFLFEAIILTSIGGVIGITAGLGLSALGVFVVNIMRPDWDVKFLLVIPAIVTAYAVAALVGLVFGIYPARRAASLHPIDALRYE</sequence>
<dbReference type="GO" id="GO:0022857">
    <property type="term" value="F:transmembrane transporter activity"/>
    <property type="evidence" value="ECO:0007669"/>
    <property type="project" value="TreeGrafter"/>
</dbReference>
<dbReference type="AlphaFoldDB" id="A0A1G2B1A3"/>
<evidence type="ECO:0000256" key="2">
    <source>
        <dbReference type="ARBA" id="ARBA00022475"/>
    </source>
</evidence>
<evidence type="ECO:0008006" key="12">
    <source>
        <dbReference type="Google" id="ProtNLM"/>
    </source>
</evidence>
<keyword evidence="3 7" id="KW-0812">Transmembrane</keyword>
<dbReference type="InterPro" id="IPR003838">
    <property type="entry name" value="ABC3_permease_C"/>
</dbReference>
<feature type="transmembrane region" description="Helical" evidence="7">
    <location>
        <begin position="285"/>
        <end position="310"/>
    </location>
</feature>
<dbReference type="InterPro" id="IPR025857">
    <property type="entry name" value="MacB_PCD"/>
</dbReference>
<dbReference type="PANTHER" id="PTHR30572:SF4">
    <property type="entry name" value="ABC TRANSPORTER PERMEASE YTRF"/>
    <property type="match status" value="1"/>
</dbReference>
<keyword evidence="4 7" id="KW-1133">Transmembrane helix</keyword>
<protein>
    <recommendedName>
        <fullName evidence="12">ABC transporter permease</fullName>
    </recommendedName>
</protein>
<accession>A0A1G2B1A3</accession>
<feature type="transmembrane region" description="Helical" evidence="7">
    <location>
        <begin position="375"/>
        <end position="399"/>
    </location>
</feature>
<dbReference type="PANTHER" id="PTHR30572">
    <property type="entry name" value="MEMBRANE COMPONENT OF TRANSPORTER-RELATED"/>
    <property type="match status" value="1"/>
</dbReference>
<dbReference type="STRING" id="1798542.A3F54_04640"/>
<evidence type="ECO:0000256" key="3">
    <source>
        <dbReference type="ARBA" id="ARBA00022692"/>
    </source>
</evidence>
<comment type="similarity">
    <text evidence="6">Belongs to the ABC-4 integral membrane protein family.</text>
</comment>
<feature type="domain" description="MacB-like periplasmic core" evidence="9">
    <location>
        <begin position="20"/>
        <end position="247"/>
    </location>
</feature>
<evidence type="ECO:0000256" key="4">
    <source>
        <dbReference type="ARBA" id="ARBA00022989"/>
    </source>
</evidence>
<dbReference type="InterPro" id="IPR050250">
    <property type="entry name" value="Macrolide_Exporter_MacB"/>
</dbReference>
<evidence type="ECO:0000259" key="9">
    <source>
        <dbReference type="Pfam" id="PF12704"/>
    </source>
</evidence>
<dbReference type="Proteomes" id="UP000176952">
    <property type="component" value="Unassembled WGS sequence"/>
</dbReference>
<keyword evidence="2" id="KW-1003">Cell membrane</keyword>
<evidence type="ECO:0000256" key="5">
    <source>
        <dbReference type="ARBA" id="ARBA00023136"/>
    </source>
</evidence>
<evidence type="ECO:0000313" key="10">
    <source>
        <dbReference type="EMBL" id="OGY82962.1"/>
    </source>
</evidence>
<dbReference type="Pfam" id="PF12704">
    <property type="entry name" value="MacB_PCD"/>
    <property type="match status" value="1"/>
</dbReference>
<keyword evidence="5 7" id="KW-0472">Membrane</keyword>